<comment type="caution">
    <text evidence="2">The sequence shown here is derived from an EMBL/GenBank/DDBJ whole genome shotgun (WGS) entry which is preliminary data.</text>
</comment>
<dbReference type="RefSeq" id="WP_185004621.1">
    <property type="nucleotide sequence ID" value="NZ_BAAAUI010000052.1"/>
</dbReference>
<keyword evidence="3" id="KW-1185">Reference proteome</keyword>
<evidence type="ECO:0000313" key="3">
    <source>
        <dbReference type="Proteomes" id="UP000533598"/>
    </source>
</evidence>
<reference evidence="2 3" key="1">
    <citation type="submission" date="2020-08" db="EMBL/GenBank/DDBJ databases">
        <title>Sequencing the genomes of 1000 actinobacteria strains.</title>
        <authorList>
            <person name="Klenk H.-P."/>
        </authorList>
    </citation>
    <scope>NUCLEOTIDE SEQUENCE [LARGE SCALE GENOMIC DNA]</scope>
    <source>
        <strain evidence="2 3">DSM 44230</strain>
    </source>
</reference>
<sequence length="243" mass="25553">MSDELLVRLAQLRQQTAAMQTLLRAAEAAMPRQAAGSDASGTVQVTSGPDGLPVSFRVGNDWQRRLQPEALGAAVLAAFQASVGQRMVAWSDKLATDGWQNQLDQLKAASSTTGPAPTPGNRLPDIGTPRPLDVVAEDALKAFDRLESFDPGTGGATVTGTDRSGRLTLTLSPAGLVSCTADARWTADQTATRLMNALGEALQTARAALEEQQRTPRADPLAGVDSVLAETLALLNNPDRLLD</sequence>
<evidence type="ECO:0008006" key="4">
    <source>
        <dbReference type="Google" id="ProtNLM"/>
    </source>
</evidence>
<name>A0A7W7CCV7_9PSEU</name>
<proteinExistence type="predicted"/>
<evidence type="ECO:0000256" key="1">
    <source>
        <dbReference type="SAM" id="MobiDB-lite"/>
    </source>
</evidence>
<dbReference type="AlphaFoldDB" id="A0A7W7CCV7"/>
<accession>A0A7W7CCV7</accession>
<gene>
    <name evidence="2" type="ORF">HNR67_004909</name>
</gene>
<feature type="region of interest" description="Disordered" evidence="1">
    <location>
        <begin position="109"/>
        <end position="128"/>
    </location>
</feature>
<protein>
    <recommendedName>
        <fullName evidence="4">YbaB/EbfC DNA-binding family protein</fullName>
    </recommendedName>
</protein>
<dbReference type="EMBL" id="JACHMH010000001">
    <property type="protein sequence ID" value="MBB4678791.1"/>
    <property type="molecule type" value="Genomic_DNA"/>
</dbReference>
<organism evidence="2 3">
    <name type="scientific">Crossiella cryophila</name>
    <dbReference type="NCBI Taxonomy" id="43355"/>
    <lineage>
        <taxon>Bacteria</taxon>
        <taxon>Bacillati</taxon>
        <taxon>Actinomycetota</taxon>
        <taxon>Actinomycetes</taxon>
        <taxon>Pseudonocardiales</taxon>
        <taxon>Pseudonocardiaceae</taxon>
        <taxon>Crossiella</taxon>
    </lineage>
</organism>
<evidence type="ECO:0000313" key="2">
    <source>
        <dbReference type="EMBL" id="MBB4678791.1"/>
    </source>
</evidence>
<dbReference type="Proteomes" id="UP000533598">
    <property type="component" value="Unassembled WGS sequence"/>
</dbReference>